<gene>
    <name evidence="2" type="ORF">RUM43_001932</name>
</gene>
<dbReference type="PANTHER" id="PTHR34927">
    <property type="entry name" value="IQ DOMAIN-CONTAINING PROTEIN K"/>
    <property type="match status" value="1"/>
</dbReference>
<feature type="region of interest" description="Disordered" evidence="1">
    <location>
        <begin position="1"/>
        <end position="44"/>
    </location>
</feature>
<evidence type="ECO:0000313" key="2">
    <source>
        <dbReference type="EMBL" id="KAK6645652.1"/>
    </source>
</evidence>
<dbReference type="CDD" id="cd22969">
    <property type="entry name" value="DD_IQCK"/>
    <property type="match status" value="1"/>
</dbReference>
<dbReference type="PANTHER" id="PTHR34927:SF1">
    <property type="entry name" value="IQ DOMAIN-CONTAINING PROTEIN K"/>
    <property type="match status" value="1"/>
</dbReference>
<protein>
    <submittedName>
        <fullName evidence="2">Uncharacterized protein</fullName>
    </submittedName>
</protein>
<dbReference type="InterPro" id="IPR043408">
    <property type="entry name" value="IQCK"/>
</dbReference>
<proteinExistence type="predicted"/>
<dbReference type="Pfam" id="PF16053">
    <property type="entry name" value="MRP-S34"/>
    <property type="match status" value="1"/>
</dbReference>
<dbReference type="Proteomes" id="UP001372834">
    <property type="component" value="Unassembled WGS sequence"/>
</dbReference>
<sequence>MSLNLSAFQDCDESRKNGSTRRKKRNNKESEAEEEVKRSADLSSRSECNFEMDNRGTCVNVDCDSEPDRSDPYWKIFPPEKIKEESKTESVCSHTTEKLTLWEEIMLKYNEDRLKWQNNRKLDLPFEPQLPVFETLSAVQYLDKNIFNLLCPALEKTLLKAKEWDCLKIQKCRFNGLDYLAELLWNQNPLHPRRREQYREIFDIPFATIWLYYNPRPVYPLSWLWSKEEAIIVLQSYIRRYLVCRESDCLEMRQFWKVLKYVVVSKTCVTTRKPFKNTFLFQALKLERDEARRLSRERFIEELDDMFNELLDRLVANAVFDAEWKIHEGKMKYKFFGNKTEWVGKTLWEIVGNLKNFGVGRMVLQSTLLKYPEPSFWRIVRVQPIPPPENQFEDRNVLVWVEEVYKGRKVPEILKKSENKKPDFILVPKNEEHKYLKLAEDYVGKDTRKIIQKYINWPPLFKELWEAEYYRNHKEYKELPRLETQLKDDILSDIRLGEEDENIPQLTTDLYKQNVPVEELIKEIVRLQKIVNANS</sequence>
<dbReference type="InterPro" id="IPR032053">
    <property type="entry name" value="Ribosomal_mS34"/>
</dbReference>
<evidence type="ECO:0000256" key="1">
    <source>
        <dbReference type="SAM" id="MobiDB-lite"/>
    </source>
</evidence>
<feature type="compositionally biased region" description="Basic and acidic residues" evidence="1">
    <location>
        <begin position="27"/>
        <end position="40"/>
    </location>
</feature>
<dbReference type="GO" id="GO:0003735">
    <property type="term" value="F:structural constituent of ribosome"/>
    <property type="evidence" value="ECO:0007669"/>
    <property type="project" value="InterPro"/>
</dbReference>
<name>A0AAN8SIQ7_POLSC</name>
<dbReference type="AlphaFoldDB" id="A0AAN8SIQ7"/>
<comment type="caution">
    <text evidence="2">The sequence shown here is derived from an EMBL/GenBank/DDBJ whole genome shotgun (WGS) entry which is preliminary data.</text>
</comment>
<reference evidence="2 3" key="1">
    <citation type="submission" date="2023-10" db="EMBL/GenBank/DDBJ databases">
        <title>Genomes of two closely related lineages of the louse Polyplax serrata with different host specificities.</title>
        <authorList>
            <person name="Martinu J."/>
            <person name="Tarabai H."/>
            <person name="Stefka J."/>
            <person name="Hypsa V."/>
        </authorList>
    </citation>
    <scope>NUCLEOTIDE SEQUENCE [LARGE SCALE GENOMIC DNA]</scope>
    <source>
        <strain evidence="2">HR10_N</strain>
    </source>
</reference>
<organism evidence="2 3">
    <name type="scientific">Polyplax serrata</name>
    <name type="common">Common mouse louse</name>
    <dbReference type="NCBI Taxonomy" id="468196"/>
    <lineage>
        <taxon>Eukaryota</taxon>
        <taxon>Metazoa</taxon>
        <taxon>Ecdysozoa</taxon>
        <taxon>Arthropoda</taxon>
        <taxon>Hexapoda</taxon>
        <taxon>Insecta</taxon>
        <taxon>Pterygota</taxon>
        <taxon>Neoptera</taxon>
        <taxon>Paraneoptera</taxon>
        <taxon>Psocodea</taxon>
        <taxon>Troctomorpha</taxon>
        <taxon>Phthiraptera</taxon>
        <taxon>Anoplura</taxon>
        <taxon>Polyplacidae</taxon>
        <taxon>Polyplax</taxon>
    </lineage>
</organism>
<accession>A0AAN8SIQ7</accession>
<evidence type="ECO:0000313" key="3">
    <source>
        <dbReference type="Proteomes" id="UP001372834"/>
    </source>
</evidence>
<dbReference type="GO" id="GO:0005739">
    <property type="term" value="C:mitochondrion"/>
    <property type="evidence" value="ECO:0007669"/>
    <property type="project" value="InterPro"/>
</dbReference>
<dbReference type="EMBL" id="JAWJWE010000001">
    <property type="protein sequence ID" value="KAK6645652.1"/>
    <property type="molecule type" value="Genomic_DNA"/>
</dbReference>